<protein>
    <submittedName>
        <fullName evidence="6">Putative oxidoreductase</fullName>
    </submittedName>
</protein>
<dbReference type="Pfam" id="PF00355">
    <property type="entry name" value="Rieske"/>
    <property type="match status" value="1"/>
</dbReference>
<keyword evidence="4" id="KW-0411">Iron-sulfur</keyword>
<dbReference type="Proteomes" id="UP000035034">
    <property type="component" value="Unassembled WGS sequence"/>
</dbReference>
<dbReference type="InterPro" id="IPR036922">
    <property type="entry name" value="Rieske_2Fe-2S_sf"/>
</dbReference>
<evidence type="ECO:0000256" key="2">
    <source>
        <dbReference type="ARBA" id="ARBA00022723"/>
    </source>
</evidence>
<dbReference type="EMBL" id="BAEH01000036">
    <property type="protein sequence ID" value="GAB17688.1"/>
    <property type="molecule type" value="Genomic_DNA"/>
</dbReference>
<dbReference type="SUPFAM" id="SSF51905">
    <property type="entry name" value="FAD/NAD(P)-binding domain"/>
    <property type="match status" value="1"/>
</dbReference>
<keyword evidence="1" id="KW-0001">2Fe-2S</keyword>
<keyword evidence="7" id="KW-1185">Reference proteome</keyword>
<name>H0QXY7_9ACTN</name>
<evidence type="ECO:0000256" key="1">
    <source>
        <dbReference type="ARBA" id="ARBA00022714"/>
    </source>
</evidence>
<dbReference type="eggNOG" id="COG0723">
    <property type="taxonomic scope" value="Bacteria"/>
</dbReference>
<evidence type="ECO:0000313" key="6">
    <source>
        <dbReference type="EMBL" id="GAB17688.1"/>
    </source>
</evidence>
<comment type="caution">
    <text evidence="6">The sequence shown here is derived from an EMBL/GenBank/DDBJ whole genome shotgun (WGS) entry which is preliminary data.</text>
</comment>
<evidence type="ECO:0000259" key="5">
    <source>
        <dbReference type="PROSITE" id="PS51296"/>
    </source>
</evidence>
<dbReference type="InterPro" id="IPR017941">
    <property type="entry name" value="Rieske_2Fe-2S"/>
</dbReference>
<reference evidence="6 7" key="1">
    <citation type="submission" date="2011-12" db="EMBL/GenBank/DDBJ databases">
        <title>Whole genome shotgun sequence of Gordonia effusa NBRC 100432.</title>
        <authorList>
            <person name="Yoshida I."/>
            <person name="Takarada H."/>
            <person name="Hosoyama A."/>
            <person name="Tsuchikane K."/>
            <person name="Katsumata H."/>
            <person name="Yamazaki S."/>
            <person name="Fujita N."/>
        </authorList>
    </citation>
    <scope>NUCLEOTIDE SEQUENCE [LARGE SCALE GENOMIC DNA]</scope>
    <source>
        <strain evidence="6 7">NBRC 100432</strain>
    </source>
</reference>
<dbReference type="InterPro" id="IPR006076">
    <property type="entry name" value="FAD-dep_OxRdtase"/>
</dbReference>
<evidence type="ECO:0000313" key="7">
    <source>
        <dbReference type="Proteomes" id="UP000035034"/>
    </source>
</evidence>
<keyword evidence="3" id="KW-0408">Iron</keyword>
<dbReference type="Gene3D" id="3.30.9.10">
    <property type="entry name" value="D-Amino Acid Oxidase, subunit A, domain 2"/>
    <property type="match status" value="1"/>
</dbReference>
<proteinExistence type="predicted"/>
<dbReference type="GO" id="GO:0005737">
    <property type="term" value="C:cytoplasm"/>
    <property type="evidence" value="ECO:0007669"/>
    <property type="project" value="TreeGrafter"/>
</dbReference>
<keyword evidence="2" id="KW-0479">Metal-binding</keyword>
<organism evidence="6 7">
    <name type="scientific">Gordonia effusa NBRC 100432</name>
    <dbReference type="NCBI Taxonomy" id="1077974"/>
    <lineage>
        <taxon>Bacteria</taxon>
        <taxon>Bacillati</taxon>
        <taxon>Actinomycetota</taxon>
        <taxon>Actinomycetes</taxon>
        <taxon>Mycobacteriales</taxon>
        <taxon>Gordoniaceae</taxon>
        <taxon>Gordonia</taxon>
    </lineage>
</organism>
<dbReference type="Gene3D" id="3.50.50.60">
    <property type="entry name" value="FAD/NAD(P)-binding domain"/>
    <property type="match status" value="1"/>
</dbReference>
<dbReference type="GO" id="GO:0004497">
    <property type="term" value="F:monooxygenase activity"/>
    <property type="evidence" value="ECO:0007669"/>
    <property type="project" value="UniProtKB-ARBA"/>
</dbReference>
<dbReference type="GO" id="GO:0051537">
    <property type="term" value="F:2 iron, 2 sulfur cluster binding"/>
    <property type="evidence" value="ECO:0007669"/>
    <property type="project" value="UniProtKB-KW"/>
</dbReference>
<dbReference type="SUPFAM" id="SSF50022">
    <property type="entry name" value="ISP domain"/>
    <property type="match status" value="1"/>
</dbReference>
<dbReference type="GO" id="GO:0046872">
    <property type="term" value="F:metal ion binding"/>
    <property type="evidence" value="ECO:0007669"/>
    <property type="project" value="UniProtKB-KW"/>
</dbReference>
<dbReference type="RefSeq" id="WP_007317026.1">
    <property type="nucleotide sequence ID" value="NZ_BAEH01000036.1"/>
</dbReference>
<dbReference type="STRING" id="1077974.GOEFS_036_01270"/>
<dbReference type="PROSITE" id="PS51296">
    <property type="entry name" value="RIESKE"/>
    <property type="match status" value="1"/>
</dbReference>
<accession>H0QXY7</accession>
<sequence length="503" mass="53434">MSSLWRDRVSIDDFPSLDDDGSFDYAIVGAGLTGMATAVLLARRGASVAVIEGRTVGACTTGNTTGKVSLLQGSQLSTIARRHRATTVDDYVTANSQAQQWILDFCESMRVPFQWEAAYSYAQTAAGVSQARAEYDACRAAGLDVSWEQDLAELPFDTCGGVRLDDQIQLDAMELLRALVSEALAAGVKIFEHSRVRNVRIDGAGAVGGDKRVVVDAVKARVRATATVLATGTPVLDRGGFFARLSPHRSYGLAFRAPANTPRGMYVSVDQPTRSLRYAPDVGGEYLLVGGNGHIVGRAVSPQAKVDDLIDWSRAHFDIGAPAHQWSAQDYTPVHGLPYAGALLPGSDRILVASGYNKWGMTNAVAAAHALAARLLGDRGGWARVLETWTPRELAGLSSMIQTNAGVAVAMTRGWLTAETRGAGPPPAEGEGRVERRAGRPVGICTVNGATTEVSAVCPHLYGVLRWNDAESSWDCPLHGSRFAPDGAILEGPATAPLHNVSQ</sequence>
<dbReference type="AlphaFoldDB" id="H0QXY7"/>
<evidence type="ECO:0000256" key="4">
    <source>
        <dbReference type="ARBA" id="ARBA00023014"/>
    </source>
</evidence>
<dbReference type="InterPro" id="IPR036188">
    <property type="entry name" value="FAD/NAD-bd_sf"/>
</dbReference>
<dbReference type="Gene3D" id="2.102.10.10">
    <property type="entry name" value="Rieske [2Fe-2S] iron-sulphur domain"/>
    <property type="match status" value="1"/>
</dbReference>
<dbReference type="Pfam" id="PF01266">
    <property type="entry name" value="DAO"/>
    <property type="match status" value="1"/>
</dbReference>
<evidence type="ECO:0000256" key="3">
    <source>
        <dbReference type="ARBA" id="ARBA00023004"/>
    </source>
</evidence>
<dbReference type="GO" id="GO:0016705">
    <property type="term" value="F:oxidoreductase activity, acting on paired donors, with incorporation or reduction of molecular oxygen"/>
    <property type="evidence" value="ECO:0007669"/>
    <property type="project" value="UniProtKB-ARBA"/>
</dbReference>
<feature type="domain" description="Rieske" evidence="5">
    <location>
        <begin position="419"/>
        <end position="503"/>
    </location>
</feature>
<dbReference type="PANTHER" id="PTHR13847">
    <property type="entry name" value="SARCOSINE DEHYDROGENASE-RELATED"/>
    <property type="match status" value="1"/>
</dbReference>
<dbReference type="PANTHER" id="PTHR13847:SF274">
    <property type="entry name" value="RIESKE 2FE-2S IRON-SULFUR PROTEIN YHFW-RELATED"/>
    <property type="match status" value="1"/>
</dbReference>
<gene>
    <name evidence="6" type="ORF">GOEFS_036_01270</name>
</gene>
<dbReference type="eggNOG" id="COG0665">
    <property type="taxonomic scope" value="Bacteria"/>
</dbReference>